<reference evidence="3" key="2">
    <citation type="submission" date="2020-09" db="EMBL/GenBank/DDBJ databases">
        <authorList>
            <person name="Sun Q."/>
            <person name="Ohkuma M."/>
        </authorList>
    </citation>
    <scope>NUCLEOTIDE SEQUENCE</scope>
    <source>
        <strain evidence="3">JCM 30078</strain>
    </source>
</reference>
<evidence type="ECO:0000256" key="1">
    <source>
        <dbReference type="ARBA" id="ARBA00008270"/>
    </source>
</evidence>
<evidence type="ECO:0000313" key="4">
    <source>
        <dbReference type="Proteomes" id="UP000635983"/>
    </source>
</evidence>
<evidence type="ECO:0000256" key="2">
    <source>
        <dbReference type="PIRSR" id="PIRSR016184-1"/>
    </source>
</evidence>
<dbReference type="Proteomes" id="UP000635983">
    <property type="component" value="Unassembled WGS sequence"/>
</dbReference>
<dbReference type="PANTHER" id="PTHR13774:SF32">
    <property type="entry name" value="ANTISENSE-ENHANCING SEQUENCE 1"/>
    <property type="match status" value="1"/>
</dbReference>
<dbReference type="GO" id="GO:0005737">
    <property type="term" value="C:cytoplasm"/>
    <property type="evidence" value="ECO:0007669"/>
    <property type="project" value="TreeGrafter"/>
</dbReference>
<dbReference type="RefSeq" id="WP_188982879.1">
    <property type="nucleotide sequence ID" value="NZ_BMPO01000003.1"/>
</dbReference>
<organism evidence="3 4">
    <name type="scientific">Pseudomonas matsuisoli</name>
    <dbReference type="NCBI Taxonomy" id="1515666"/>
    <lineage>
        <taxon>Bacteria</taxon>
        <taxon>Pseudomonadati</taxon>
        <taxon>Pseudomonadota</taxon>
        <taxon>Gammaproteobacteria</taxon>
        <taxon>Pseudomonadales</taxon>
        <taxon>Pseudomonadaceae</taxon>
        <taxon>Pseudomonas</taxon>
    </lineage>
</organism>
<dbReference type="Pfam" id="PF02567">
    <property type="entry name" value="PhzC-PhzF"/>
    <property type="match status" value="1"/>
</dbReference>
<dbReference type="Gene3D" id="3.10.310.10">
    <property type="entry name" value="Diaminopimelate Epimerase, Chain A, domain 1"/>
    <property type="match status" value="2"/>
</dbReference>
<comment type="caution">
    <text evidence="3">The sequence shown here is derived from an EMBL/GenBank/DDBJ whole genome shotgun (WGS) entry which is preliminary data.</text>
</comment>
<proteinExistence type="inferred from homology"/>
<dbReference type="PANTHER" id="PTHR13774">
    <property type="entry name" value="PHENAZINE BIOSYNTHESIS PROTEIN"/>
    <property type="match status" value="1"/>
</dbReference>
<evidence type="ECO:0000313" key="3">
    <source>
        <dbReference type="EMBL" id="GGJ92780.1"/>
    </source>
</evidence>
<dbReference type="GO" id="GO:0016853">
    <property type="term" value="F:isomerase activity"/>
    <property type="evidence" value="ECO:0007669"/>
    <property type="project" value="TreeGrafter"/>
</dbReference>
<reference evidence="3" key="1">
    <citation type="journal article" date="2014" name="Int. J. Syst. Evol. Microbiol.">
        <title>Complete genome sequence of Corynebacterium casei LMG S-19264T (=DSM 44701T), isolated from a smear-ripened cheese.</title>
        <authorList>
            <consortium name="US DOE Joint Genome Institute (JGI-PGF)"/>
            <person name="Walter F."/>
            <person name="Albersmeier A."/>
            <person name="Kalinowski J."/>
            <person name="Ruckert C."/>
        </authorList>
    </citation>
    <scope>NUCLEOTIDE SEQUENCE</scope>
    <source>
        <strain evidence="3">JCM 30078</strain>
    </source>
</reference>
<sequence length="300" mass="32413">MIRRFKQVDVFTQAPFKGNPLAVVLEADGLSDADMQAIARWTNLSETTFVLPPTSIEADYRVRIFTPDTELPFAGHPTLGTAHALLESGLETREPGQLLQECAAGLIQIETRSDGALAFRAPAADVLPLEDRHLPTLDRALAGTYRCAGTSPTRVQAGIPWLLVRVPTLEACLALEPDVAALNELLHACNATGLAIYAPQPDALIAEYELRTFLVEHGSLVEDPVTGSANACLARLLQTQDFPDGSQTRDGYRARQGTRLHRDGRVSVIYRSGDPWIGGHSVTLVDGTLTTSLPTDEPLA</sequence>
<feature type="active site" evidence="2">
    <location>
        <position position="46"/>
    </location>
</feature>
<accession>A0A917PU81</accession>
<dbReference type="AlphaFoldDB" id="A0A917PU81"/>
<dbReference type="InterPro" id="IPR003719">
    <property type="entry name" value="Phenazine_PhzF-like"/>
</dbReference>
<dbReference type="NCBIfam" id="TIGR00654">
    <property type="entry name" value="PhzF_family"/>
    <property type="match status" value="1"/>
</dbReference>
<keyword evidence="4" id="KW-1185">Reference proteome</keyword>
<dbReference type="SUPFAM" id="SSF54506">
    <property type="entry name" value="Diaminopimelate epimerase-like"/>
    <property type="match status" value="1"/>
</dbReference>
<gene>
    <name evidence="3" type="ORF">GCM10009304_18310</name>
</gene>
<comment type="similarity">
    <text evidence="1">Belongs to the PhzF family.</text>
</comment>
<protein>
    <submittedName>
        <fullName evidence="3">Phenazine biosynthesis-like protein</fullName>
    </submittedName>
</protein>
<dbReference type="PIRSF" id="PIRSF016184">
    <property type="entry name" value="PhzC_PhzF"/>
    <property type="match status" value="1"/>
</dbReference>
<name>A0A917PU81_9PSED</name>
<dbReference type="EMBL" id="BMPO01000003">
    <property type="protein sequence ID" value="GGJ92780.1"/>
    <property type="molecule type" value="Genomic_DNA"/>
</dbReference>